<evidence type="ECO:0000313" key="2">
    <source>
        <dbReference type="EMBL" id="XFO70610.1"/>
    </source>
</evidence>
<dbReference type="EC" id="4.2.1.103" evidence="2"/>
<keyword evidence="2" id="KW-0456">Lyase</keyword>
<protein>
    <submittedName>
        <fullName evidence="2">Isonitrile hydratase</fullName>
        <ecNumber evidence="2">4.2.1.103</ecNumber>
    </submittedName>
</protein>
<accession>A0ABZ3IX69</accession>
<dbReference type="SUPFAM" id="SSF52317">
    <property type="entry name" value="Class I glutamine amidotransferase-like"/>
    <property type="match status" value="1"/>
</dbReference>
<evidence type="ECO:0000313" key="3">
    <source>
        <dbReference type="Proteomes" id="UP000216052"/>
    </source>
</evidence>
<dbReference type="Pfam" id="PF01965">
    <property type="entry name" value="DJ-1_PfpI"/>
    <property type="match status" value="1"/>
</dbReference>
<gene>
    <name evidence="2" type="primary">inhA_1</name>
    <name evidence="2" type="ORF">SPACI_006090</name>
</gene>
<feature type="domain" description="DJ-1/PfpI" evidence="1">
    <location>
        <begin position="3"/>
        <end position="169"/>
    </location>
</feature>
<dbReference type="InterPro" id="IPR002818">
    <property type="entry name" value="DJ-1/PfpI"/>
</dbReference>
<reference evidence="2" key="1">
    <citation type="submission" date="2024-05" db="EMBL/GenBank/DDBJ databases">
        <title>Isolation and characterization of Sporomusa carbonis sp. nov., a carboxydotrophic hydrogenogen in the genus of Sporomusa isolated from a charcoal burning pile.</title>
        <authorList>
            <person name="Boeer T."/>
            <person name="Rosenbaum F."/>
            <person name="Eysell L."/>
            <person name="Mueller V."/>
            <person name="Daniel R."/>
            <person name="Poehlein A."/>
        </authorList>
    </citation>
    <scope>NUCLEOTIDE SEQUENCE [LARGE SCALE GENOMIC DNA]</scope>
    <source>
        <strain evidence="2">DSM 3132</strain>
    </source>
</reference>
<evidence type="ECO:0000259" key="1">
    <source>
        <dbReference type="Pfam" id="PF01965"/>
    </source>
</evidence>
<dbReference type="InterPro" id="IPR052158">
    <property type="entry name" value="INH-QAR"/>
</dbReference>
<dbReference type="GO" id="GO:0050549">
    <property type="term" value="F:cyclohexyl-isocyanide hydratase activity"/>
    <property type="evidence" value="ECO:0007669"/>
    <property type="project" value="UniProtKB-EC"/>
</dbReference>
<dbReference type="EMBL" id="CP155571">
    <property type="protein sequence ID" value="XFO70610.1"/>
    <property type="molecule type" value="Genomic_DNA"/>
</dbReference>
<dbReference type="InterPro" id="IPR029062">
    <property type="entry name" value="Class_I_gatase-like"/>
</dbReference>
<dbReference type="PANTHER" id="PTHR43130">
    <property type="entry name" value="ARAC-FAMILY TRANSCRIPTIONAL REGULATOR"/>
    <property type="match status" value="1"/>
</dbReference>
<dbReference type="CDD" id="cd03139">
    <property type="entry name" value="GATase1_PfpI_2"/>
    <property type="match status" value="1"/>
</dbReference>
<keyword evidence="3" id="KW-1185">Reference proteome</keyword>
<organism evidence="2 3">
    <name type="scientific">Sporomusa acidovorans (strain ATCC 49682 / DSM 3132 / Mol)</name>
    <dbReference type="NCBI Taxonomy" id="1123286"/>
    <lineage>
        <taxon>Bacteria</taxon>
        <taxon>Bacillati</taxon>
        <taxon>Bacillota</taxon>
        <taxon>Negativicutes</taxon>
        <taxon>Selenomonadales</taxon>
        <taxon>Sporomusaceae</taxon>
        <taxon>Sporomusa</taxon>
    </lineage>
</organism>
<dbReference type="PANTHER" id="PTHR43130:SF3">
    <property type="entry name" value="HTH-TYPE TRANSCRIPTIONAL REGULATOR RV1931C"/>
    <property type="match status" value="1"/>
</dbReference>
<name>A0ABZ3IX69_SPOA4</name>
<dbReference type="Gene3D" id="3.40.50.880">
    <property type="match status" value="1"/>
</dbReference>
<dbReference type="Proteomes" id="UP000216052">
    <property type="component" value="Chromosome"/>
</dbReference>
<sequence>MVKIGVLLFPQVEELDFVGPFEVLSHVNKIRPDSTKVLLVAESAEPVRAYNGMQIIPDTTIANCPALDIVVVPGGKGRLTAMKNVVIQEFIQKQIPTANYITSVCTGAFLLAEAGLLKGKRATTYHAAFAELAAYSVQVLPQKIVHDGKIITAGGVSSGIELGFYLLKQLFGLKLAQEVAQSIEYHADISTL</sequence>
<proteinExistence type="predicted"/>